<keyword evidence="6" id="KW-0489">Methyltransferase</keyword>
<dbReference type="AlphaFoldDB" id="A0AAD9ERR5"/>
<dbReference type="InterPro" id="IPR051654">
    <property type="entry name" value="Meroterpenoid_MTases"/>
</dbReference>
<evidence type="ECO:0000256" key="3">
    <source>
        <dbReference type="ARBA" id="ARBA00022691"/>
    </source>
</evidence>
<keyword evidence="2" id="KW-0808">Transferase</keyword>
<comment type="pathway">
    <text evidence="1">Secondary metabolite biosynthesis.</text>
</comment>
<organism evidence="6 7">
    <name type="scientific">Colletotrichum chrysophilum</name>
    <dbReference type="NCBI Taxonomy" id="1836956"/>
    <lineage>
        <taxon>Eukaryota</taxon>
        <taxon>Fungi</taxon>
        <taxon>Dikarya</taxon>
        <taxon>Ascomycota</taxon>
        <taxon>Pezizomycotina</taxon>
        <taxon>Sordariomycetes</taxon>
        <taxon>Hypocreomycetidae</taxon>
        <taxon>Glomerellales</taxon>
        <taxon>Glomerellaceae</taxon>
        <taxon>Colletotrichum</taxon>
        <taxon>Colletotrichum gloeosporioides species complex</taxon>
    </lineage>
</organism>
<evidence type="ECO:0000313" key="6">
    <source>
        <dbReference type="EMBL" id="KAK1854296.1"/>
    </source>
</evidence>
<dbReference type="GO" id="GO:0032259">
    <property type="term" value="P:methylation"/>
    <property type="evidence" value="ECO:0007669"/>
    <property type="project" value="UniProtKB-KW"/>
</dbReference>
<dbReference type="PANTHER" id="PTHR35897">
    <property type="entry name" value="METHYLTRANSFERASE AUSD"/>
    <property type="match status" value="1"/>
</dbReference>
<comment type="caution">
    <text evidence="6">The sequence shown here is derived from an EMBL/GenBank/DDBJ whole genome shotgun (WGS) entry which is preliminary data.</text>
</comment>
<evidence type="ECO:0000313" key="7">
    <source>
        <dbReference type="Proteomes" id="UP001243330"/>
    </source>
</evidence>
<accession>A0AAD9ERR5</accession>
<evidence type="ECO:0000256" key="2">
    <source>
        <dbReference type="ARBA" id="ARBA00022679"/>
    </source>
</evidence>
<dbReference type="EMBL" id="JAQOWY010000039">
    <property type="protein sequence ID" value="KAK1854296.1"/>
    <property type="molecule type" value="Genomic_DNA"/>
</dbReference>
<keyword evidence="7" id="KW-1185">Reference proteome</keyword>
<sequence>MQAVDNTILMGERNRQAPWYTPTMEKEISPETRDLLENYAHVAPEDIQEHIMTMQRDKIWEVFPYPCVGHFSFLDLNLRHRAVYPSLVARLQEPGARHLEVACCIGQDLRKMVYDGVPSQNITAIEIEQGYIDAGYDLFRDRDTLKTTFVNADMLDDKSAKLNALEGQFDSAHLGLCLHLWNRGDQMTVLRRVIRLLKQKPGVVMVGHAVGHADGLELPGMFNKPSLRHNLQTWESMWVDISKATGTRWKLKTEVSDQIGTMDGPGAKKPAWWDKDWRFVAFEVTREE</sequence>
<protein>
    <submittedName>
        <fullName evidence="6">Methyltransferase domain-containing protein</fullName>
    </submittedName>
</protein>
<dbReference type="Gene3D" id="3.40.50.150">
    <property type="entry name" value="Vaccinia Virus protein VP39"/>
    <property type="match status" value="1"/>
</dbReference>
<dbReference type="Pfam" id="PF13649">
    <property type="entry name" value="Methyltransf_25"/>
    <property type="match status" value="1"/>
</dbReference>
<evidence type="ECO:0000256" key="1">
    <source>
        <dbReference type="ARBA" id="ARBA00005179"/>
    </source>
</evidence>
<reference evidence="6" key="1">
    <citation type="submission" date="2023-01" db="EMBL/GenBank/DDBJ databases">
        <title>Colletotrichum chrysophilum M932 genome sequence.</title>
        <authorList>
            <person name="Baroncelli R."/>
        </authorList>
    </citation>
    <scope>NUCLEOTIDE SEQUENCE</scope>
    <source>
        <strain evidence="6">M932</strain>
    </source>
</reference>
<proteinExistence type="inferred from homology"/>
<evidence type="ECO:0000256" key="4">
    <source>
        <dbReference type="ARBA" id="ARBA00038314"/>
    </source>
</evidence>
<dbReference type="InterPro" id="IPR041698">
    <property type="entry name" value="Methyltransf_25"/>
</dbReference>
<dbReference type="InterPro" id="IPR029063">
    <property type="entry name" value="SAM-dependent_MTases_sf"/>
</dbReference>
<dbReference type="PANTHER" id="PTHR35897:SF1">
    <property type="entry name" value="METHYLTRANSFERASE AUSD"/>
    <property type="match status" value="1"/>
</dbReference>
<dbReference type="GO" id="GO:0008168">
    <property type="term" value="F:methyltransferase activity"/>
    <property type="evidence" value="ECO:0007669"/>
    <property type="project" value="UniProtKB-KW"/>
</dbReference>
<evidence type="ECO:0000259" key="5">
    <source>
        <dbReference type="Pfam" id="PF13649"/>
    </source>
</evidence>
<name>A0AAD9ERR5_9PEZI</name>
<gene>
    <name evidence="6" type="ORF">CCHR01_03026</name>
</gene>
<keyword evidence="3" id="KW-0949">S-adenosyl-L-methionine</keyword>
<dbReference type="SUPFAM" id="SSF53335">
    <property type="entry name" value="S-adenosyl-L-methionine-dependent methyltransferases"/>
    <property type="match status" value="1"/>
</dbReference>
<comment type="similarity">
    <text evidence="4">Belongs to the class I-like SAM-binding methyltransferase superfamily.</text>
</comment>
<feature type="domain" description="Methyltransferase" evidence="5">
    <location>
        <begin position="99"/>
        <end position="199"/>
    </location>
</feature>
<dbReference type="Proteomes" id="UP001243330">
    <property type="component" value="Unassembled WGS sequence"/>
</dbReference>